<dbReference type="EMBL" id="BDSP01000022">
    <property type="protein sequence ID" value="GAX10693.1"/>
    <property type="molecule type" value="Genomic_DNA"/>
</dbReference>
<dbReference type="Proteomes" id="UP000198406">
    <property type="component" value="Unassembled WGS sequence"/>
</dbReference>
<feature type="transmembrane region" description="Helical" evidence="1">
    <location>
        <begin position="49"/>
        <end position="73"/>
    </location>
</feature>
<keyword evidence="1" id="KW-0472">Membrane</keyword>
<accession>A0A1Z5J9K9</accession>
<evidence type="ECO:0000256" key="1">
    <source>
        <dbReference type="SAM" id="Phobius"/>
    </source>
</evidence>
<keyword evidence="3" id="KW-1185">Reference proteome</keyword>
<dbReference type="InParanoid" id="A0A1Z5J9K9"/>
<keyword evidence="1" id="KW-1133">Transmembrane helix</keyword>
<reference evidence="2 3" key="1">
    <citation type="journal article" date="2015" name="Plant Cell">
        <title>Oil accumulation by the oleaginous diatom Fistulifera solaris as revealed by the genome and transcriptome.</title>
        <authorList>
            <person name="Tanaka T."/>
            <person name="Maeda Y."/>
            <person name="Veluchamy A."/>
            <person name="Tanaka M."/>
            <person name="Abida H."/>
            <person name="Marechal E."/>
            <person name="Bowler C."/>
            <person name="Muto M."/>
            <person name="Sunaga Y."/>
            <person name="Tanaka M."/>
            <person name="Yoshino T."/>
            <person name="Taniguchi T."/>
            <person name="Fukuda Y."/>
            <person name="Nemoto M."/>
            <person name="Matsumoto M."/>
            <person name="Wong P.S."/>
            <person name="Aburatani S."/>
            <person name="Fujibuchi W."/>
        </authorList>
    </citation>
    <scope>NUCLEOTIDE SEQUENCE [LARGE SCALE GENOMIC DNA]</scope>
    <source>
        <strain evidence="2 3">JPCC DA0580</strain>
    </source>
</reference>
<feature type="transmembrane region" description="Helical" evidence="1">
    <location>
        <begin position="23"/>
        <end position="43"/>
    </location>
</feature>
<proteinExistence type="predicted"/>
<protein>
    <submittedName>
        <fullName evidence="2">Uncharacterized protein</fullName>
    </submittedName>
</protein>
<comment type="caution">
    <text evidence="2">The sequence shown here is derived from an EMBL/GenBank/DDBJ whole genome shotgun (WGS) entry which is preliminary data.</text>
</comment>
<name>A0A1Z5J9K9_FISSO</name>
<evidence type="ECO:0000313" key="3">
    <source>
        <dbReference type="Proteomes" id="UP000198406"/>
    </source>
</evidence>
<organism evidence="2 3">
    <name type="scientific">Fistulifera solaris</name>
    <name type="common">Oleaginous diatom</name>
    <dbReference type="NCBI Taxonomy" id="1519565"/>
    <lineage>
        <taxon>Eukaryota</taxon>
        <taxon>Sar</taxon>
        <taxon>Stramenopiles</taxon>
        <taxon>Ochrophyta</taxon>
        <taxon>Bacillariophyta</taxon>
        <taxon>Bacillariophyceae</taxon>
        <taxon>Bacillariophycidae</taxon>
        <taxon>Naviculales</taxon>
        <taxon>Naviculaceae</taxon>
        <taxon>Fistulifera</taxon>
    </lineage>
</organism>
<gene>
    <name evidence="2" type="ORF">FisN_14Lu209</name>
</gene>
<evidence type="ECO:0000313" key="2">
    <source>
        <dbReference type="EMBL" id="GAX10693.1"/>
    </source>
</evidence>
<sequence>MMIDTLPAANSTSSQKVPFGRKLAVFFFQLIYLDFVIVFTWIFVYACCIIPFAVFWTFVTILAILLYALLIAVDYANNYERNLFYYKLRPYEVGDLVEIDPTEESVCLKA</sequence>
<keyword evidence="1" id="KW-0812">Transmembrane</keyword>
<dbReference type="AlphaFoldDB" id="A0A1Z5J9K9"/>